<dbReference type="PANTHER" id="PTHR48100">
    <property type="entry name" value="BROAD-SPECIFICITY PHOSPHATASE YOR283W-RELATED"/>
    <property type="match status" value="1"/>
</dbReference>
<name>A0ABX0SGW9_9ACTN</name>
<reference evidence="1 2" key="1">
    <citation type="submission" date="2020-02" db="EMBL/GenBank/DDBJ databases">
        <title>Sequencing the genomes of 1000 actinobacteria strains.</title>
        <authorList>
            <person name="Klenk H.-P."/>
        </authorList>
    </citation>
    <scope>NUCLEOTIDE SEQUENCE [LARGE SCALE GENOMIC DNA]</scope>
    <source>
        <strain evidence="1 2">DSM 19609</strain>
    </source>
</reference>
<dbReference type="Proteomes" id="UP000749311">
    <property type="component" value="Unassembled WGS sequence"/>
</dbReference>
<protein>
    <submittedName>
        <fullName evidence="1">Phosphoglycerate mutase</fullName>
        <ecNumber evidence="1">5.4.2.12</ecNumber>
    </submittedName>
</protein>
<proteinExistence type="predicted"/>
<gene>
    <name evidence="1" type="ORF">FB473_001856</name>
</gene>
<dbReference type="EMBL" id="JAAMOZ010000001">
    <property type="protein sequence ID" value="NIH57211.1"/>
    <property type="molecule type" value="Genomic_DNA"/>
</dbReference>
<evidence type="ECO:0000313" key="1">
    <source>
        <dbReference type="EMBL" id="NIH57211.1"/>
    </source>
</evidence>
<dbReference type="PANTHER" id="PTHR48100:SF62">
    <property type="entry name" value="GLUCOSYL-3-PHOSPHOGLYCERATE PHOSPHATASE"/>
    <property type="match status" value="1"/>
</dbReference>
<organism evidence="1 2">
    <name type="scientific">Brooklawnia cerclae</name>
    <dbReference type="NCBI Taxonomy" id="349934"/>
    <lineage>
        <taxon>Bacteria</taxon>
        <taxon>Bacillati</taxon>
        <taxon>Actinomycetota</taxon>
        <taxon>Actinomycetes</taxon>
        <taxon>Propionibacteriales</taxon>
        <taxon>Propionibacteriaceae</taxon>
        <taxon>Brooklawnia</taxon>
    </lineage>
</organism>
<dbReference type="InterPro" id="IPR050275">
    <property type="entry name" value="PGM_Phosphatase"/>
</dbReference>
<dbReference type="RefSeq" id="WP_208390508.1">
    <property type="nucleotide sequence ID" value="NZ_BAAAOO010000008.1"/>
</dbReference>
<dbReference type="EC" id="5.4.2.12" evidence="1"/>
<dbReference type="CDD" id="cd07067">
    <property type="entry name" value="HP_PGM_like"/>
    <property type="match status" value="1"/>
</dbReference>
<comment type="caution">
    <text evidence="1">The sequence shown here is derived from an EMBL/GenBank/DDBJ whole genome shotgun (WGS) entry which is preliminary data.</text>
</comment>
<dbReference type="InterPro" id="IPR013078">
    <property type="entry name" value="His_Pase_superF_clade-1"/>
</dbReference>
<keyword evidence="2" id="KW-1185">Reference proteome</keyword>
<evidence type="ECO:0000313" key="2">
    <source>
        <dbReference type="Proteomes" id="UP000749311"/>
    </source>
</evidence>
<sequence>MDNRFQGQANIPLNDVGRAQARAAADALVALRPDAIVSSPLDRARVTAQALADRTGLGVETDDRLKEIDVGSWEGLLIADVTANDPEFARALASGRDWRRSPTGETSIETGARVAGALRELANDFAGRTLVVASHGLAIRMGTAHVLGWDFRTSLALGPMFNCGWTVLSHANGKWALVTWNQSVLPKVG</sequence>
<dbReference type="GO" id="GO:0004619">
    <property type="term" value="F:phosphoglycerate mutase activity"/>
    <property type="evidence" value="ECO:0007669"/>
    <property type="project" value="UniProtKB-EC"/>
</dbReference>
<dbReference type="SUPFAM" id="SSF53254">
    <property type="entry name" value="Phosphoglycerate mutase-like"/>
    <property type="match status" value="1"/>
</dbReference>
<keyword evidence="1" id="KW-0413">Isomerase</keyword>
<dbReference type="InterPro" id="IPR029033">
    <property type="entry name" value="His_PPase_superfam"/>
</dbReference>
<accession>A0ABX0SGW9</accession>
<dbReference type="Gene3D" id="3.40.50.1240">
    <property type="entry name" value="Phosphoglycerate mutase-like"/>
    <property type="match status" value="1"/>
</dbReference>
<dbReference type="Pfam" id="PF00300">
    <property type="entry name" value="His_Phos_1"/>
    <property type="match status" value="1"/>
</dbReference>